<dbReference type="GO" id="GO:0016705">
    <property type="term" value="F:oxidoreductase activity, acting on paired donors, with incorporation or reduction of molecular oxygen"/>
    <property type="evidence" value="ECO:0007669"/>
    <property type="project" value="InterPro"/>
</dbReference>
<keyword evidence="6 15" id="KW-0812">Transmembrane</keyword>
<sequence>MASPLDSINIIREGAYLPATATLCSLIIFLWVLHRFSVQRKNRLGFRLPPGPFAWPIIGNLNQLKRLPHRDLHERGKKYGPIMMLKLGSVPTVVVSSSAMAKEFLKTHDNVFASRPQSAAGKHLAYNYKDMVLAPYGPYWRHMRKLCVVELLNAKRIESFSCVREEEMLLTVRSVWEMSGQGEKLVNLTNLFSSFTQAVMWRILSGTKISSQSDAQVGGNGEEIKKLAVEAAVTVGAVNIGDFIPYLDWMDLQGVKRRLKKVHNSIAQVIKKIIEEHEQRRMKLHKDKDKEQEQNAATKGLIDVLLEMESLDGKAITEENIEAIVFDIFLAGVETTSTTIEWPMSEILRNRGVAKKMQEEIESVVGRERAVSERDIGSMEYVQCVVKETLRLYPALPLLLPHESTQDCAVGGYFIPERSRLIVNAWAIGRDPSLWEDPLEFKPERFMGKKVDVVRDKDYFDMLPFGAGRRGCPGTAMADVTMNLALAQLVHCFEWSVDGDLDMTELFGVTTPRSVHLLARPALRLSTCP</sequence>
<evidence type="ECO:0000256" key="14">
    <source>
        <dbReference type="RuleBase" id="RU000461"/>
    </source>
</evidence>
<keyword evidence="8 15" id="KW-1133">Transmembrane helix</keyword>
<evidence type="ECO:0000256" key="3">
    <source>
        <dbReference type="ARBA" id="ARBA00005122"/>
    </source>
</evidence>
<keyword evidence="5 13" id="KW-0349">Heme</keyword>
<name>A0AAD3NRC1_CRYJA</name>
<dbReference type="SUPFAM" id="SSF48264">
    <property type="entry name" value="Cytochrome P450"/>
    <property type="match status" value="1"/>
</dbReference>
<dbReference type="GO" id="GO:0005506">
    <property type="term" value="F:iron ion binding"/>
    <property type="evidence" value="ECO:0007669"/>
    <property type="project" value="InterPro"/>
</dbReference>
<evidence type="ECO:0000256" key="11">
    <source>
        <dbReference type="ARBA" id="ARBA00023059"/>
    </source>
</evidence>
<dbReference type="FunFam" id="1.10.630.10:FF:000097">
    <property type="entry name" value="Cytochrome P-450 19"/>
    <property type="match status" value="1"/>
</dbReference>
<comment type="pathway">
    <text evidence="3">Alkaloid biosynthesis; taxol biosynthesis.</text>
</comment>
<dbReference type="GO" id="GO:0042617">
    <property type="term" value="P:paclitaxel biosynthetic process"/>
    <property type="evidence" value="ECO:0007669"/>
    <property type="project" value="UniProtKB-KW"/>
</dbReference>
<comment type="similarity">
    <text evidence="4 14">Belongs to the cytochrome P450 family.</text>
</comment>
<comment type="caution">
    <text evidence="17">The sequence shown here is derived from an EMBL/GenBank/DDBJ whole genome shotgun (WGS) entry which is preliminary data.</text>
</comment>
<keyword evidence="10 13" id="KW-0408">Iron</keyword>
<dbReference type="EMBL" id="BSEH01000171">
    <property type="protein sequence ID" value="GLJ57689.1"/>
    <property type="molecule type" value="Genomic_DNA"/>
</dbReference>
<evidence type="ECO:0000313" key="17">
    <source>
        <dbReference type="EMBL" id="GLJ57693.1"/>
    </source>
</evidence>
<dbReference type="InterPro" id="IPR001128">
    <property type="entry name" value="Cyt_P450"/>
</dbReference>
<evidence type="ECO:0000256" key="13">
    <source>
        <dbReference type="PIRSR" id="PIRSR602401-1"/>
    </source>
</evidence>
<dbReference type="InterPro" id="IPR002401">
    <property type="entry name" value="Cyt_P450_E_grp-I"/>
</dbReference>
<dbReference type="Gene3D" id="1.10.630.10">
    <property type="entry name" value="Cytochrome P450"/>
    <property type="match status" value="1"/>
</dbReference>
<evidence type="ECO:0000256" key="7">
    <source>
        <dbReference type="ARBA" id="ARBA00022723"/>
    </source>
</evidence>
<keyword evidence="7 13" id="KW-0479">Metal-binding</keyword>
<feature type="transmembrane region" description="Helical" evidence="15">
    <location>
        <begin position="15"/>
        <end position="33"/>
    </location>
</feature>
<keyword evidence="9 14" id="KW-0560">Oxidoreductase</keyword>
<dbReference type="GO" id="GO:0044550">
    <property type="term" value="P:secondary metabolite biosynthetic process"/>
    <property type="evidence" value="ECO:0007669"/>
    <property type="project" value="UniProtKB-ARBA"/>
</dbReference>
<evidence type="ECO:0000256" key="15">
    <source>
        <dbReference type="SAM" id="Phobius"/>
    </source>
</evidence>
<dbReference type="GO" id="GO:0004497">
    <property type="term" value="F:monooxygenase activity"/>
    <property type="evidence" value="ECO:0007669"/>
    <property type="project" value="UniProtKB-KW"/>
</dbReference>
<accession>A0AAD3NRC1</accession>
<evidence type="ECO:0000256" key="2">
    <source>
        <dbReference type="ARBA" id="ARBA00004167"/>
    </source>
</evidence>
<evidence type="ECO:0000256" key="1">
    <source>
        <dbReference type="ARBA" id="ARBA00001971"/>
    </source>
</evidence>
<evidence type="ECO:0008006" key="19">
    <source>
        <dbReference type="Google" id="ProtNLM"/>
    </source>
</evidence>
<evidence type="ECO:0000256" key="12">
    <source>
        <dbReference type="ARBA" id="ARBA00023136"/>
    </source>
</evidence>
<dbReference type="PRINTS" id="PR00463">
    <property type="entry name" value="EP450I"/>
</dbReference>
<feature type="binding site" description="axial binding residue" evidence="13">
    <location>
        <position position="472"/>
    </location>
    <ligand>
        <name>heme</name>
        <dbReference type="ChEBI" id="CHEBI:30413"/>
    </ligand>
    <ligandPart>
        <name>Fe</name>
        <dbReference type="ChEBI" id="CHEBI:18248"/>
    </ligandPart>
</feature>
<keyword evidence="18" id="KW-1185">Reference proteome</keyword>
<dbReference type="InterPro" id="IPR036396">
    <property type="entry name" value="Cyt_P450_sf"/>
</dbReference>
<proteinExistence type="inferred from homology"/>
<keyword evidence="14" id="KW-0503">Monooxygenase</keyword>
<dbReference type="GO" id="GO:0020037">
    <property type="term" value="F:heme binding"/>
    <property type="evidence" value="ECO:0007669"/>
    <property type="project" value="InterPro"/>
</dbReference>
<evidence type="ECO:0000256" key="4">
    <source>
        <dbReference type="ARBA" id="ARBA00010617"/>
    </source>
</evidence>
<gene>
    <name evidence="16" type="ORF">SUGI_1362690</name>
    <name evidence="17" type="ORF">SUGI_1362800</name>
</gene>
<dbReference type="PROSITE" id="PS00086">
    <property type="entry name" value="CYTOCHROME_P450"/>
    <property type="match status" value="1"/>
</dbReference>
<keyword evidence="12 15" id="KW-0472">Membrane</keyword>
<dbReference type="InterPro" id="IPR017972">
    <property type="entry name" value="Cyt_P450_CS"/>
</dbReference>
<dbReference type="PANTHER" id="PTHR47944:SF4">
    <property type="entry name" value="OS09G0441700 PROTEIN"/>
    <property type="match status" value="1"/>
</dbReference>
<dbReference type="PANTHER" id="PTHR47944">
    <property type="entry name" value="CYTOCHROME P450 98A9"/>
    <property type="match status" value="1"/>
</dbReference>
<evidence type="ECO:0000313" key="18">
    <source>
        <dbReference type="Proteomes" id="UP001234787"/>
    </source>
</evidence>
<dbReference type="EMBL" id="BSEH01000171">
    <property type="protein sequence ID" value="GLJ57693.1"/>
    <property type="molecule type" value="Genomic_DNA"/>
</dbReference>
<dbReference type="PRINTS" id="PR00385">
    <property type="entry name" value="P450"/>
</dbReference>
<comment type="cofactor">
    <cofactor evidence="1 13">
        <name>heme</name>
        <dbReference type="ChEBI" id="CHEBI:30413"/>
    </cofactor>
</comment>
<dbReference type="CDD" id="cd20618">
    <property type="entry name" value="CYP71_clan"/>
    <property type="match status" value="1"/>
</dbReference>
<protein>
    <recommendedName>
        <fullName evidence="19">Cytochrome P450</fullName>
    </recommendedName>
</protein>
<dbReference type="GO" id="GO:0016020">
    <property type="term" value="C:membrane"/>
    <property type="evidence" value="ECO:0007669"/>
    <property type="project" value="UniProtKB-SubCell"/>
</dbReference>
<evidence type="ECO:0000313" key="16">
    <source>
        <dbReference type="EMBL" id="GLJ57689.1"/>
    </source>
</evidence>
<evidence type="ECO:0000256" key="10">
    <source>
        <dbReference type="ARBA" id="ARBA00023004"/>
    </source>
</evidence>
<evidence type="ECO:0000256" key="5">
    <source>
        <dbReference type="ARBA" id="ARBA00022617"/>
    </source>
</evidence>
<evidence type="ECO:0000256" key="8">
    <source>
        <dbReference type="ARBA" id="ARBA00022989"/>
    </source>
</evidence>
<dbReference type="Pfam" id="PF00067">
    <property type="entry name" value="p450"/>
    <property type="match status" value="1"/>
</dbReference>
<dbReference type="Proteomes" id="UP001234787">
    <property type="component" value="Unassembled WGS sequence"/>
</dbReference>
<reference evidence="17" key="1">
    <citation type="submission" date="2022-12" db="EMBL/GenBank/DDBJ databases">
        <title>Chromosome-Level Genome Assembly of Japanese Cedar (Cryptomeriajaponica D. Don).</title>
        <authorList>
            <person name="Fujino T."/>
            <person name="Yamaguchi K."/>
            <person name="Yokoyama T."/>
            <person name="Hamanaka T."/>
            <person name="Harazono Y."/>
            <person name="Kamada H."/>
            <person name="Kobayashi W."/>
            <person name="Ujino-Ihara T."/>
            <person name="Uchiyama K."/>
            <person name="Matsumoto A."/>
            <person name="Izuno A."/>
            <person name="Tsumura Y."/>
            <person name="Toyoda A."/>
            <person name="Shigenobu S."/>
            <person name="Moriguchi Y."/>
            <person name="Ueno S."/>
            <person name="Kasahara M."/>
        </authorList>
    </citation>
    <scope>NUCLEOTIDE SEQUENCE</scope>
</reference>
<organism evidence="17 18">
    <name type="scientific">Cryptomeria japonica</name>
    <name type="common">Japanese cedar</name>
    <name type="synonym">Cupressus japonica</name>
    <dbReference type="NCBI Taxonomy" id="3369"/>
    <lineage>
        <taxon>Eukaryota</taxon>
        <taxon>Viridiplantae</taxon>
        <taxon>Streptophyta</taxon>
        <taxon>Embryophyta</taxon>
        <taxon>Tracheophyta</taxon>
        <taxon>Spermatophyta</taxon>
        <taxon>Pinopsida</taxon>
        <taxon>Pinidae</taxon>
        <taxon>Conifers II</taxon>
        <taxon>Cupressales</taxon>
        <taxon>Cupressaceae</taxon>
        <taxon>Cryptomeria</taxon>
    </lineage>
</organism>
<evidence type="ECO:0000256" key="9">
    <source>
        <dbReference type="ARBA" id="ARBA00023002"/>
    </source>
</evidence>
<keyword evidence="11" id="KW-0876">Taxol biosynthesis</keyword>
<dbReference type="AlphaFoldDB" id="A0AAD3NRC1"/>
<comment type="subcellular location">
    <subcellularLocation>
        <location evidence="2">Membrane</location>
        <topology evidence="2">Single-pass membrane protein</topology>
    </subcellularLocation>
</comment>
<evidence type="ECO:0000256" key="6">
    <source>
        <dbReference type="ARBA" id="ARBA00022692"/>
    </source>
</evidence>